<keyword evidence="1" id="KW-1133">Transmembrane helix</keyword>
<evidence type="ECO:0000256" key="1">
    <source>
        <dbReference type="SAM" id="Phobius"/>
    </source>
</evidence>
<sequence length="104" mass="11895">MAWFNNTIILKAALDAFTEYNFTGAQNLFFEKYYTHFVVYGVLASSFCCAGFLLSAMCFIANLTYPPLKRKFNYLIANMVIVNLLLSLTVYPLKIYSNFRVQSG</sequence>
<keyword evidence="1" id="KW-0812">Transmembrane</keyword>
<protein>
    <submittedName>
        <fullName evidence="2">Uncharacterized protein</fullName>
    </submittedName>
</protein>
<comment type="caution">
    <text evidence="2">The sequence shown here is derived from an EMBL/GenBank/DDBJ whole genome shotgun (WGS) entry which is preliminary data.</text>
</comment>
<dbReference type="AlphaFoldDB" id="A0A1W0X6N8"/>
<reference evidence="3" key="1">
    <citation type="submission" date="2017-01" db="EMBL/GenBank/DDBJ databases">
        <title>Comparative genomics of anhydrobiosis in the tardigrade Hypsibius dujardini.</title>
        <authorList>
            <person name="Yoshida Y."/>
            <person name="Koutsovoulos G."/>
            <person name="Laetsch D."/>
            <person name="Stevens L."/>
            <person name="Kumar S."/>
            <person name="Horikawa D."/>
            <person name="Ishino K."/>
            <person name="Komine S."/>
            <person name="Tomita M."/>
            <person name="Blaxter M."/>
            <person name="Arakawa K."/>
        </authorList>
    </citation>
    <scope>NUCLEOTIDE SEQUENCE [LARGE SCALE GENOMIC DNA]</scope>
    <source>
        <strain evidence="3">Z151</strain>
    </source>
</reference>
<dbReference type="Gene3D" id="1.20.1070.10">
    <property type="entry name" value="Rhodopsin 7-helix transmembrane proteins"/>
    <property type="match status" value="1"/>
</dbReference>
<organism evidence="2 3">
    <name type="scientific">Hypsibius exemplaris</name>
    <name type="common">Freshwater tardigrade</name>
    <dbReference type="NCBI Taxonomy" id="2072580"/>
    <lineage>
        <taxon>Eukaryota</taxon>
        <taxon>Metazoa</taxon>
        <taxon>Ecdysozoa</taxon>
        <taxon>Tardigrada</taxon>
        <taxon>Eutardigrada</taxon>
        <taxon>Parachela</taxon>
        <taxon>Hypsibioidea</taxon>
        <taxon>Hypsibiidae</taxon>
        <taxon>Hypsibius</taxon>
    </lineage>
</organism>
<accession>A0A1W0X6N8</accession>
<keyword evidence="3" id="KW-1185">Reference proteome</keyword>
<dbReference type="SUPFAM" id="SSF81321">
    <property type="entry name" value="Family A G protein-coupled receptor-like"/>
    <property type="match status" value="1"/>
</dbReference>
<gene>
    <name evidence="2" type="ORF">BV898_03033</name>
</gene>
<feature type="transmembrane region" description="Helical" evidence="1">
    <location>
        <begin position="72"/>
        <end position="93"/>
    </location>
</feature>
<proteinExistence type="predicted"/>
<keyword evidence="1" id="KW-0472">Membrane</keyword>
<name>A0A1W0X6N8_HYPEX</name>
<evidence type="ECO:0000313" key="2">
    <source>
        <dbReference type="EMBL" id="OQV22982.1"/>
    </source>
</evidence>
<dbReference type="EMBL" id="MTYJ01000014">
    <property type="protein sequence ID" value="OQV22982.1"/>
    <property type="molecule type" value="Genomic_DNA"/>
</dbReference>
<dbReference type="Proteomes" id="UP000192578">
    <property type="component" value="Unassembled WGS sequence"/>
</dbReference>
<evidence type="ECO:0000313" key="3">
    <source>
        <dbReference type="Proteomes" id="UP000192578"/>
    </source>
</evidence>
<feature type="transmembrane region" description="Helical" evidence="1">
    <location>
        <begin position="37"/>
        <end position="60"/>
    </location>
</feature>